<keyword evidence="4" id="KW-1185">Reference proteome</keyword>
<organism evidence="3 4">
    <name type="scientific">Fodinibius roseus</name>
    <dbReference type="NCBI Taxonomy" id="1194090"/>
    <lineage>
        <taxon>Bacteria</taxon>
        <taxon>Pseudomonadati</taxon>
        <taxon>Balneolota</taxon>
        <taxon>Balneolia</taxon>
        <taxon>Balneolales</taxon>
        <taxon>Balneolaceae</taxon>
        <taxon>Fodinibius</taxon>
    </lineage>
</organism>
<gene>
    <name evidence="3" type="ORF">SAMN05443144_11048</name>
</gene>
<dbReference type="NCBIfam" id="TIGR00121">
    <property type="entry name" value="birA_ligase"/>
    <property type="match status" value="1"/>
</dbReference>
<dbReference type="Gene3D" id="3.30.930.10">
    <property type="entry name" value="Bira Bifunctional Protein, Domain 2"/>
    <property type="match status" value="1"/>
</dbReference>
<evidence type="ECO:0000313" key="3">
    <source>
        <dbReference type="EMBL" id="SHF56710.1"/>
    </source>
</evidence>
<name>A0A1M5CPR1_9BACT</name>
<dbReference type="CDD" id="cd16442">
    <property type="entry name" value="BPL"/>
    <property type="match status" value="1"/>
</dbReference>
<dbReference type="PROSITE" id="PS51733">
    <property type="entry name" value="BPL_LPL_CATALYTIC"/>
    <property type="match status" value="1"/>
</dbReference>
<dbReference type="Pfam" id="PF03099">
    <property type="entry name" value="BPL_LplA_LipB"/>
    <property type="match status" value="1"/>
</dbReference>
<dbReference type="GO" id="GO:0005737">
    <property type="term" value="C:cytoplasm"/>
    <property type="evidence" value="ECO:0007669"/>
    <property type="project" value="TreeGrafter"/>
</dbReference>
<proteinExistence type="predicted"/>
<dbReference type="OrthoDB" id="9807064at2"/>
<sequence length="265" mass="30009">MLSDSFDVPVFNKNLSTQWLGQDFHYHAALPSTNTYVKKLDAEEIEHGTVVLTDNQRSGRGQYDRKWKSEPGQNLTFSMVFKPGLTEGFHVLTMACALALVEQLQEIEREACAYIKWPNDVLYNNKKVAGLLTEAVFLGNKLDRLVIGIGLNANQQTYHADLAGKATSIRLETGKKVFRENFLSCLLPRIEYKYDLWLRKNSGLLRKVNRKIEGYGKWIGLSVNGEKKANSYKLLGVNESGRLVVLNKEGGLESFSYEQIRVITD</sequence>
<protein>
    <submittedName>
        <fullName evidence="3">BirA family transcriptional regulator, biotin operon repressor / biotin-[acetyl-CoA-carboxylase] ligase</fullName>
    </submittedName>
</protein>
<dbReference type="InterPro" id="IPR004143">
    <property type="entry name" value="BPL_LPL_catalytic"/>
</dbReference>
<evidence type="ECO:0000256" key="1">
    <source>
        <dbReference type="ARBA" id="ARBA00022598"/>
    </source>
</evidence>
<dbReference type="AlphaFoldDB" id="A0A1M5CPR1"/>
<keyword evidence="1 3" id="KW-0436">Ligase</keyword>
<evidence type="ECO:0000259" key="2">
    <source>
        <dbReference type="PROSITE" id="PS51733"/>
    </source>
</evidence>
<dbReference type="SUPFAM" id="SSF55681">
    <property type="entry name" value="Class II aaRS and biotin synthetases"/>
    <property type="match status" value="1"/>
</dbReference>
<dbReference type="InterPro" id="IPR045864">
    <property type="entry name" value="aa-tRNA-synth_II/BPL/LPL"/>
</dbReference>
<dbReference type="PANTHER" id="PTHR12835:SF5">
    <property type="entry name" value="BIOTIN--PROTEIN LIGASE"/>
    <property type="match status" value="1"/>
</dbReference>
<dbReference type="GO" id="GO:0004077">
    <property type="term" value="F:biotin--[biotin carboxyl-carrier protein] ligase activity"/>
    <property type="evidence" value="ECO:0007669"/>
    <property type="project" value="InterPro"/>
</dbReference>
<dbReference type="EMBL" id="FQUS01000010">
    <property type="protein sequence ID" value="SHF56710.1"/>
    <property type="molecule type" value="Genomic_DNA"/>
</dbReference>
<dbReference type="PANTHER" id="PTHR12835">
    <property type="entry name" value="BIOTIN PROTEIN LIGASE"/>
    <property type="match status" value="1"/>
</dbReference>
<accession>A0A1M5CPR1</accession>
<dbReference type="InterPro" id="IPR004408">
    <property type="entry name" value="Biotin_CoA_COase_ligase"/>
</dbReference>
<evidence type="ECO:0000313" key="4">
    <source>
        <dbReference type="Proteomes" id="UP000184041"/>
    </source>
</evidence>
<reference evidence="3 4" key="1">
    <citation type="submission" date="2016-11" db="EMBL/GenBank/DDBJ databases">
        <authorList>
            <person name="Jaros S."/>
            <person name="Januszkiewicz K."/>
            <person name="Wedrychowicz H."/>
        </authorList>
    </citation>
    <scope>NUCLEOTIDE SEQUENCE [LARGE SCALE GENOMIC DNA]</scope>
    <source>
        <strain evidence="3 4">DSM 21986</strain>
    </source>
</reference>
<dbReference type="Proteomes" id="UP000184041">
    <property type="component" value="Unassembled WGS sequence"/>
</dbReference>
<dbReference type="STRING" id="1194090.SAMN05443144_11048"/>
<feature type="domain" description="BPL/LPL catalytic" evidence="2">
    <location>
        <begin position="9"/>
        <end position="198"/>
    </location>
</feature>